<evidence type="ECO:0000313" key="1">
    <source>
        <dbReference type="EMBL" id="KKN05023.1"/>
    </source>
</evidence>
<gene>
    <name evidence="1" type="ORF">LCGC14_1091330</name>
</gene>
<proteinExistence type="predicted"/>
<reference evidence="1" key="1">
    <citation type="journal article" date="2015" name="Nature">
        <title>Complex archaea that bridge the gap between prokaryotes and eukaryotes.</title>
        <authorList>
            <person name="Spang A."/>
            <person name="Saw J.H."/>
            <person name="Jorgensen S.L."/>
            <person name="Zaremba-Niedzwiedzka K."/>
            <person name="Martijn J."/>
            <person name="Lind A.E."/>
            <person name="van Eijk R."/>
            <person name="Schleper C."/>
            <person name="Guy L."/>
            <person name="Ettema T.J."/>
        </authorList>
    </citation>
    <scope>NUCLEOTIDE SEQUENCE</scope>
</reference>
<accession>A0A0F9QI86</accession>
<feature type="non-terminal residue" evidence="1">
    <location>
        <position position="1"/>
    </location>
</feature>
<organism evidence="1">
    <name type="scientific">marine sediment metagenome</name>
    <dbReference type="NCBI Taxonomy" id="412755"/>
    <lineage>
        <taxon>unclassified sequences</taxon>
        <taxon>metagenomes</taxon>
        <taxon>ecological metagenomes</taxon>
    </lineage>
</organism>
<dbReference type="AlphaFoldDB" id="A0A0F9QI86"/>
<comment type="caution">
    <text evidence="1">The sequence shown here is derived from an EMBL/GenBank/DDBJ whole genome shotgun (WGS) entry which is preliminary data.</text>
</comment>
<name>A0A0F9QI86_9ZZZZ</name>
<protein>
    <submittedName>
        <fullName evidence="1">Uncharacterized protein</fullName>
    </submittedName>
</protein>
<dbReference type="EMBL" id="LAZR01004851">
    <property type="protein sequence ID" value="KKN05023.1"/>
    <property type="molecule type" value="Genomic_DNA"/>
</dbReference>
<sequence length="38" mass="4342">LVHSTGNGWIIYHPEIRKLSSLSFKTAVEAQEFVEKLL</sequence>